<dbReference type="STRING" id="237682.SAMN05421676_102339"/>
<dbReference type="RefSeq" id="WP_245732711.1">
    <property type="nucleotide sequence ID" value="NZ_FOHJ01000002.1"/>
</dbReference>
<dbReference type="EMBL" id="FOHJ01000002">
    <property type="protein sequence ID" value="SET01195.1"/>
    <property type="molecule type" value="Genomic_DNA"/>
</dbReference>
<organism evidence="1 2">
    <name type="scientific">Salinibacillus kushneri</name>
    <dbReference type="NCBI Taxonomy" id="237682"/>
    <lineage>
        <taxon>Bacteria</taxon>
        <taxon>Bacillati</taxon>
        <taxon>Bacillota</taxon>
        <taxon>Bacilli</taxon>
        <taxon>Bacillales</taxon>
        <taxon>Bacillaceae</taxon>
        <taxon>Salinibacillus</taxon>
    </lineage>
</organism>
<gene>
    <name evidence="1" type="ORF">SAMN05421676_102339</name>
</gene>
<accession>A0A1I0B4A2</accession>
<sequence>MKEVKYEDWIKGIKELNKGQPDLMDLVQQQIDSYEADKNKDYAVIDSRNNAIYFEGTQWECMKFLNTNYPENEIGSEHMKVGINWSIN</sequence>
<reference evidence="2" key="1">
    <citation type="submission" date="2016-10" db="EMBL/GenBank/DDBJ databases">
        <authorList>
            <person name="Varghese N."/>
            <person name="Submissions S."/>
        </authorList>
    </citation>
    <scope>NUCLEOTIDE SEQUENCE [LARGE SCALE GENOMIC DNA]</scope>
    <source>
        <strain evidence="2">CGMCC 1.3566</strain>
    </source>
</reference>
<proteinExistence type="predicted"/>
<protein>
    <submittedName>
        <fullName evidence="1">Uncharacterized protein</fullName>
    </submittedName>
</protein>
<dbReference type="AlphaFoldDB" id="A0A1I0B4A2"/>
<keyword evidence="2" id="KW-1185">Reference proteome</keyword>
<evidence type="ECO:0000313" key="1">
    <source>
        <dbReference type="EMBL" id="SET01195.1"/>
    </source>
</evidence>
<dbReference type="Proteomes" id="UP000199095">
    <property type="component" value="Unassembled WGS sequence"/>
</dbReference>
<evidence type="ECO:0000313" key="2">
    <source>
        <dbReference type="Proteomes" id="UP000199095"/>
    </source>
</evidence>
<name>A0A1I0B4A2_9BACI</name>